<dbReference type="PANTHER" id="PTHR42659:SF9">
    <property type="entry name" value="XANTHINE DEHYDROGENASE FAD-BINDING SUBUNIT XDHB-RELATED"/>
    <property type="match status" value="1"/>
</dbReference>
<protein>
    <recommendedName>
        <fullName evidence="1">FAD-binding PCMH-type domain-containing protein</fullName>
    </recommendedName>
</protein>
<feature type="domain" description="FAD-binding PCMH-type" evidence="1">
    <location>
        <begin position="1"/>
        <end position="183"/>
    </location>
</feature>
<dbReference type="Pfam" id="PF03450">
    <property type="entry name" value="CO_deh_flav_C"/>
    <property type="match status" value="1"/>
</dbReference>
<dbReference type="InterPro" id="IPR016166">
    <property type="entry name" value="FAD-bd_PCMH"/>
</dbReference>
<dbReference type="InterPro" id="IPR051312">
    <property type="entry name" value="Diverse_Substr_Oxidored"/>
</dbReference>
<dbReference type="InterPro" id="IPR005107">
    <property type="entry name" value="CO_DH_flav_C"/>
</dbReference>
<dbReference type="InterPro" id="IPR016169">
    <property type="entry name" value="FAD-bd_PCMH_sub2"/>
</dbReference>
<reference evidence="2" key="1">
    <citation type="submission" date="2018-05" db="EMBL/GenBank/DDBJ databases">
        <authorList>
            <person name="Lanie J.A."/>
            <person name="Ng W.-L."/>
            <person name="Kazmierczak K.M."/>
            <person name="Andrzejewski T.M."/>
            <person name="Davidsen T.M."/>
            <person name="Wayne K.J."/>
            <person name="Tettelin H."/>
            <person name="Glass J.I."/>
            <person name="Rusch D."/>
            <person name="Podicherti R."/>
            <person name="Tsui H.-C.T."/>
            <person name="Winkler M.E."/>
        </authorList>
    </citation>
    <scope>NUCLEOTIDE SEQUENCE</scope>
</reference>
<organism evidence="2">
    <name type="scientific">marine metagenome</name>
    <dbReference type="NCBI Taxonomy" id="408172"/>
    <lineage>
        <taxon>unclassified sequences</taxon>
        <taxon>metagenomes</taxon>
        <taxon>ecological metagenomes</taxon>
    </lineage>
</organism>
<evidence type="ECO:0000313" key="2">
    <source>
        <dbReference type="EMBL" id="SVA57419.1"/>
    </source>
</evidence>
<dbReference type="InterPro" id="IPR002346">
    <property type="entry name" value="Mopterin_DH_FAD-bd"/>
</dbReference>
<dbReference type="SMART" id="SM01092">
    <property type="entry name" value="CO_deh_flav_C"/>
    <property type="match status" value="1"/>
</dbReference>
<dbReference type="SUPFAM" id="SSF55447">
    <property type="entry name" value="CO dehydrogenase flavoprotein C-terminal domain-like"/>
    <property type="match status" value="1"/>
</dbReference>
<proteinExistence type="predicted"/>
<sequence>MKNGIAEPSILVSLSDIPNLRRIAWDRGGLTIGAMVTLSDIVSHPEIRLRCLALAEAAESVATPQIRNIGTLGGNLCQRPRCWYYRSSRFDCAKKGGDICFAVGGLNKYHAVIGGAGCYIVHPSDTATALVALGASVKIFGAGSERTVPIADFFAGPKVDVTRENILRSGELLISVNIPPGALDHPSSYLKAKERQSMDFALASAAVLLKVSDGVIFEAGVSLGGVAPVPWHLISVERALEGIPVNSIEPESITRSLLKEAEPMSDNGYKIQLSQAYLNRAILKAVNRA</sequence>
<dbReference type="Gene3D" id="3.30.390.50">
    <property type="entry name" value="CO dehydrogenase flavoprotein, C-terminal domain"/>
    <property type="match status" value="1"/>
</dbReference>
<dbReference type="PANTHER" id="PTHR42659">
    <property type="entry name" value="XANTHINE DEHYDROGENASE SUBUNIT C-RELATED"/>
    <property type="match status" value="1"/>
</dbReference>
<dbReference type="Pfam" id="PF00941">
    <property type="entry name" value="FAD_binding_5"/>
    <property type="match status" value="1"/>
</dbReference>
<dbReference type="Gene3D" id="3.30.465.10">
    <property type="match status" value="2"/>
</dbReference>
<dbReference type="InterPro" id="IPR036683">
    <property type="entry name" value="CO_DH_flav_C_dom_sf"/>
</dbReference>
<accession>A0A381WY05</accession>
<dbReference type="SUPFAM" id="SSF56176">
    <property type="entry name" value="FAD-binding/transporter-associated domain-like"/>
    <property type="match status" value="1"/>
</dbReference>
<gene>
    <name evidence="2" type="ORF">METZ01_LOCUS110273</name>
</gene>
<dbReference type="GO" id="GO:0016491">
    <property type="term" value="F:oxidoreductase activity"/>
    <property type="evidence" value="ECO:0007669"/>
    <property type="project" value="InterPro"/>
</dbReference>
<dbReference type="EMBL" id="UINC01013260">
    <property type="protein sequence ID" value="SVA57419.1"/>
    <property type="molecule type" value="Genomic_DNA"/>
</dbReference>
<dbReference type="InterPro" id="IPR036318">
    <property type="entry name" value="FAD-bd_PCMH-like_sf"/>
</dbReference>
<dbReference type="PROSITE" id="PS51387">
    <property type="entry name" value="FAD_PCMH"/>
    <property type="match status" value="1"/>
</dbReference>
<evidence type="ECO:0000259" key="1">
    <source>
        <dbReference type="PROSITE" id="PS51387"/>
    </source>
</evidence>
<dbReference type="GO" id="GO:0071949">
    <property type="term" value="F:FAD binding"/>
    <property type="evidence" value="ECO:0007669"/>
    <property type="project" value="InterPro"/>
</dbReference>
<dbReference type="AlphaFoldDB" id="A0A381WY05"/>
<name>A0A381WY05_9ZZZZ</name>